<evidence type="ECO:0000256" key="2">
    <source>
        <dbReference type="SAM" id="SignalP"/>
    </source>
</evidence>
<feature type="signal peptide" evidence="2">
    <location>
        <begin position="1"/>
        <end position="18"/>
    </location>
</feature>
<evidence type="ECO:0000313" key="4">
    <source>
        <dbReference type="Proteomes" id="UP001322277"/>
    </source>
</evidence>
<evidence type="ECO:0000313" key="3">
    <source>
        <dbReference type="EMBL" id="WQF90391.1"/>
    </source>
</evidence>
<name>A0AAX4J4J3_9PEZI</name>
<dbReference type="KEGG" id="cdet:87951905"/>
<dbReference type="GeneID" id="87951905"/>
<protein>
    <submittedName>
        <fullName evidence="3">Uncharacterized protein</fullName>
    </submittedName>
</protein>
<accession>A0AAX4J4J3</accession>
<proteinExistence type="predicted"/>
<dbReference type="RefSeq" id="XP_062787612.1">
    <property type="nucleotide sequence ID" value="XM_062931561.1"/>
</dbReference>
<reference evidence="4" key="1">
    <citation type="journal article" date="2023" name="bioRxiv">
        <title>Complete genome of the Medicago anthracnose fungus, Colletotrichum destructivum, reveals a mini-chromosome-like region within a core chromosome.</title>
        <authorList>
            <person name="Lapalu N."/>
            <person name="Simon A."/>
            <person name="Lu A."/>
            <person name="Plaumann P.-L."/>
            <person name="Amselem J."/>
            <person name="Pigne S."/>
            <person name="Auger A."/>
            <person name="Koch C."/>
            <person name="Dallery J.-F."/>
            <person name="O'Connell R.J."/>
        </authorList>
    </citation>
    <scope>NUCLEOTIDE SEQUENCE [LARGE SCALE GENOMIC DNA]</scope>
    <source>
        <strain evidence="4">CBS 520.97</strain>
    </source>
</reference>
<organism evidence="3 4">
    <name type="scientific">Colletotrichum destructivum</name>
    <dbReference type="NCBI Taxonomy" id="34406"/>
    <lineage>
        <taxon>Eukaryota</taxon>
        <taxon>Fungi</taxon>
        <taxon>Dikarya</taxon>
        <taxon>Ascomycota</taxon>
        <taxon>Pezizomycotina</taxon>
        <taxon>Sordariomycetes</taxon>
        <taxon>Hypocreomycetidae</taxon>
        <taxon>Glomerellales</taxon>
        <taxon>Glomerellaceae</taxon>
        <taxon>Colletotrichum</taxon>
        <taxon>Colletotrichum destructivum species complex</taxon>
    </lineage>
</organism>
<keyword evidence="4" id="KW-1185">Reference proteome</keyword>
<dbReference type="Proteomes" id="UP001322277">
    <property type="component" value="Chromosome 11"/>
</dbReference>
<gene>
    <name evidence="3" type="ORF">CDEST_15405</name>
</gene>
<keyword evidence="2" id="KW-0732">Signal</keyword>
<feature type="chain" id="PRO_5043746822" evidence="2">
    <location>
        <begin position="19"/>
        <end position="64"/>
    </location>
</feature>
<feature type="region of interest" description="Disordered" evidence="1">
    <location>
        <begin position="23"/>
        <end position="64"/>
    </location>
</feature>
<evidence type="ECO:0000256" key="1">
    <source>
        <dbReference type="SAM" id="MobiDB-lite"/>
    </source>
</evidence>
<sequence>MKLLPTVILAISVSGAYAVPRLASQHPRPRDPAGLEARGIKLVKRPNSPAPPSNGETCTEPPCR</sequence>
<dbReference type="EMBL" id="CP137315">
    <property type="protein sequence ID" value="WQF90391.1"/>
    <property type="molecule type" value="Genomic_DNA"/>
</dbReference>
<dbReference type="AlphaFoldDB" id="A0AAX4J4J3"/>